<dbReference type="STRING" id="209880.SAMN02910343_00141"/>
<dbReference type="AlphaFoldDB" id="A0A1G5UX70"/>
<dbReference type="Gene3D" id="3.30.160.250">
    <property type="match status" value="1"/>
</dbReference>
<dbReference type="EMBL" id="FMXA01000003">
    <property type="protein sequence ID" value="SDA37627.1"/>
    <property type="molecule type" value="Genomic_DNA"/>
</dbReference>
<dbReference type="InterPro" id="IPR031807">
    <property type="entry name" value="HicB-like"/>
</dbReference>
<accession>A0A1G5UX70</accession>
<gene>
    <name evidence="2" type="ORF">SAMN02910343_00141</name>
</gene>
<protein>
    <submittedName>
        <fullName evidence="2">Predicted nuclease of the RNAse H fold, HicB family</fullName>
    </submittedName>
</protein>
<reference evidence="2 3" key="1">
    <citation type="submission" date="2016-10" db="EMBL/GenBank/DDBJ databases">
        <authorList>
            <person name="de Groot N.N."/>
        </authorList>
    </citation>
    <scope>NUCLEOTIDE SEQUENCE [LARGE SCALE GENOMIC DNA]</scope>
    <source>
        <strain evidence="2 3">DSM 15230</strain>
    </source>
</reference>
<dbReference type="InterPro" id="IPR035069">
    <property type="entry name" value="TTHA1013/TTHA0281-like"/>
</dbReference>
<dbReference type="Pfam" id="PF15919">
    <property type="entry name" value="HicB_lk_antitox"/>
    <property type="match status" value="1"/>
</dbReference>
<sequence>MRYMYPAIFTCKRDKHMIVADFPDIAGCRAYGHTMEEAMESARVALCRTLLELEERSEFFPPPSDSTLLRLQNRGCTICVVVADTRHIRLDRELRMKEAASWNQKKHAVSHGSRLQHLFEFKG</sequence>
<name>A0A1G5UX70_9FIRM</name>
<dbReference type="Proteomes" id="UP000199689">
    <property type="component" value="Unassembled WGS sequence"/>
</dbReference>
<evidence type="ECO:0000259" key="1">
    <source>
        <dbReference type="Pfam" id="PF15919"/>
    </source>
</evidence>
<dbReference type="GeneID" id="87755195"/>
<evidence type="ECO:0000313" key="3">
    <source>
        <dbReference type="Proteomes" id="UP000199689"/>
    </source>
</evidence>
<dbReference type="SUPFAM" id="SSF143100">
    <property type="entry name" value="TTHA1013/TTHA0281-like"/>
    <property type="match status" value="1"/>
</dbReference>
<proteinExistence type="predicted"/>
<evidence type="ECO:0000313" key="2">
    <source>
        <dbReference type="EMBL" id="SDA37627.1"/>
    </source>
</evidence>
<dbReference type="RefSeq" id="WP_091362776.1">
    <property type="nucleotide sequence ID" value="NZ_FMXA01000003.1"/>
</dbReference>
<dbReference type="OrthoDB" id="1634341at2"/>
<organism evidence="2 3">
    <name type="scientific">Allisonella histaminiformans</name>
    <dbReference type="NCBI Taxonomy" id="209880"/>
    <lineage>
        <taxon>Bacteria</taxon>
        <taxon>Bacillati</taxon>
        <taxon>Bacillota</taxon>
        <taxon>Negativicutes</taxon>
        <taxon>Veillonellales</taxon>
        <taxon>Veillonellaceae</taxon>
        <taxon>Allisonella</taxon>
    </lineage>
</organism>
<feature type="domain" description="HicB-like antitoxin of toxin-antitoxin system" evidence="1">
    <location>
        <begin position="5"/>
        <end position="85"/>
    </location>
</feature>
<keyword evidence="3" id="KW-1185">Reference proteome</keyword>